<reference evidence="2" key="2">
    <citation type="submission" date="2020-06" db="EMBL/GenBank/DDBJ databases">
        <authorList>
            <person name="Ji K."/>
            <person name="Li J."/>
        </authorList>
    </citation>
    <scope>NUCLEOTIDE SEQUENCE</scope>
    <source>
        <strain evidence="2">JKM2019</strain>
        <tissue evidence="2">Whole body</tissue>
    </source>
</reference>
<gene>
    <name evidence="3" type="ORF">DERF_011071</name>
    <name evidence="2" type="ORF">HUG17_5860</name>
</gene>
<keyword evidence="1" id="KW-1133">Transmembrane helix</keyword>
<feature type="transmembrane region" description="Helical" evidence="1">
    <location>
        <begin position="54"/>
        <end position="80"/>
    </location>
</feature>
<reference evidence="2" key="3">
    <citation type="journal article" date="2021" name="World Allergy Organ. J.">
        <title>Chromosome-level assembly of Dermatophagoides farinae genome and transcriptome reveals two novel allergens Der f 37 and Der f 39.</title>
        <authorList>
            <person name="Chen J."/>
            <person name="Cai Z."/>
            <person name="Fan D."/>
            <person name="Hu J."/>
            <person name="Hou Y."/>
            <person name="He Y."/>
            <person name="Zhang Z."/>
            <person name="Zhao Z."/>
            <person name="Gao P."/>
            <person name="Hu W."/>
            <person name="Sun J."/>
            <person name="Li J."/>
            <person name="Ji K."/>
        </authorList>
    </citation>
    <scope>NUCLEOTIDE SEQUENCE</scope>
    <source>
        <strain evidence="2">JKM2019</strain>
    </source>
</reference>
<comment type="caution">
    <text evidence="3">The sequence shown here is derived from an EMBL/GenBank/DDBJ whole genome shotgun (WGS) entry which is preliminary data.</text>
</comment>
<dbReference type="Proteomes" id="UP000790347">
    <property type="component" value="Unassembled WGS sequence"/>
</dbReference>
<proteinExistence type="predicted"/>
<dbReference type="AlphaFoldDB" id="A0A922KZX6"/>
<accession>A0A922KZX6</accession>
<organism evidence="3 4">
    <name type="scientific">Dermatophagoides farinae</name>
    <name type="common">American house dust mite</name>
    <dbReference type="NCBI Taxonomy" id="6954"/>
    <lineage>
        <taxon>Eukaryota</taxon>
        <taxon>Metazoa</taxon>
        <taxon>Ecdysozoa</taxon>
        <taxon>Arthropoda</taxon>
        <taxon>Chelicerata</taxon>
        <taxon>Arachnida</taxon>
        <taxon>Acari</taxon>
        <taxon>Acariformes</taxon>
        <taxon>Sarcoptiformes</taxon>
        <taxon>Astigmata</taxon>
        <taxon>Psoroptidia</taxon>
        <taxon>Analgoidea</taxon>
        <taxon>Pyroglyphidae</taxon>
        <taxon>Dermatophagoidinae</taxon>
        <taxon>Dermatophagoides</taxon>
    </lineage>
</organism>
<dbReference type="Proteomes" id="UP000828236">
    <property type="component" value="Unassembled WGS sequence"/>
</dbReference>
<reference evidence="3" key="4">
    <citation type="journal article" date="2022" name="Res Sq">
        <title>Comparative Genomics Reveals Insights into the Divergent Evolution of Astigmatic Mites and Household Pest Adaptations.</title>
        <authorList>
            <person name="Xiong Q."/>
            <person name="Wan A.T.-Y."/>
            <person name="Liu X.-Y."/>
            <person name="Fung C.S.-H."/>
            <person name="Xiao X."/>
            <person name="Malainual N."/>
            <person name="Hou J."/>
            <person name="Wang L."/>
            <person name="Wang M."/>
            <person name="Yang K."/>
            <person name="Cui Y."/>
            <person name="Leung E."/>
            <person name="Nong W."/>
            <person name="Shin S.-K."/>
            <person name="Au S."/>
            <person name="Jeong K.Y."/>
            <person name="Chew F.T."/>
            <person name="Hui J."/>
            <person name="Leung T.F."/>
            <person name="Tungtrongchitr A."/>
            <person name="Zhong N."/>
            <person name="Liu Z."/>
            <person name="Tsui S."/>
        </authorList>
    </citation>
    <scope>NUCLEOTIDE SEQUENCE</scope>
    <source>
        <strain evidence="3">Derf</strain>
        <tissue evidence="3">Whole organism</tissue>
    </source>
</reference>
<evidence type="ECO:0008006" key="5">
    <source>
        <dbReference type="Google" id="ProtNLM"/>
    </source>
</evidence>
<sequence length="118" mass="14319">MKKQSDFINYKLRINRNASERQQKYYEEQMKKRRLVGQPTTIEPWYSLNRNRNIFILSVMLTSLIFMKPITDAIMGLKLAYRLQQEEKKFCKQLDEEEAAEELQRQQQRQQKLQSSKN</sequence>
<dbReference type="OrthoDB" id="10354660at2759"/>
<evidence type="ECO:0000313" key="4">
    <source>
        <dbReference type="Proteomes" id="UP000790347"/>
    </source>
</evidence>
<keyword evidence="1" id="KW-0812">Transmembrane</keyword>
<dbReference type="EMBL" id="ASGP02000005">
    <property type="protein sequence ID" value="KAH9506333.1"/>
    <property type="molecule type" value="Genomic_DNA"/>
</dbReference>
<reference evidence="3" key="1">
    <citation type="submission" date="2013-05" db="EMBL/GenBank/DDBJ databases">
        <authorList>
            <person name="Yim A.K.Y."/>
            <person name="Chan T.F."/>
            <person name="Ji K.M."/>
            <person name="Liu X.Y."/>
            <person name="Zhou J.W."/>
            <person name="Li R.Q."/>
            <person name="Yang K.Y."/>
            <person name="Li J."/>
            <person name="Li M."/>
            <person name="Law P.T.W."/>
            <person name="Wu Y.L."/>
            <person name="Cai Z.L."/>
            <person name="Qin H."/>
            <person name="Bao Y."/>
            <person name="Leung R.K.K."/>
            <person name="Ng P.K.S."/>
            <person name="Zou J."/>
            <person name="Zhong X.J."/>
            <person name="Ran P.X."/>
            <person name="Zhong N.S."/>
            <person name="Liu Z.G."/>
            <person name="Tsui S.K.W."/>
        </authorList>
    </citation>
    <scope>NUCLEOTIDE SEQUENCE</scope>
    <source>
        <strain evidence="3">Derf</strain>
        <tissue evidence="3">Whole organism</tissue>
    </source>
</reference>
<protein>
    <recommendedName>
        <fullName evidence="5">Transmembrane protein</fullName>
    </recommendedName>
</protein>
<evidence type="ECO:0000313" key="2">
    <source>
        <dbReference type="EMBL" id="KAH7643498.1"/>
    </source>
</evidence>
<keyword evidence="1" id="KW-0472">Membrane</keyword>
<evidence type="ECO:0000256" key="1">
    <source>
        <dbReference type="SAM" id="Phobius"/>
    </source>
</evidence>
<evidence type="ECO:0000313" key="3">
    <source>
        <dbReference type="EMBL" id="KAH9506333.1"/>
    </source>
</evidence>
<dbReference type="EMBL" id="SDOV01000002">
    <property type="protein sequence ID" value="KAH7643498.1"/>
    <property type="molecule type" value="Genomic_DNA"/>
</dbReference>
<name>A0A922KZX6_DERFA</name>
<keyword evidence="4" id="KW-1185">Reference proteome</keyword>